<evidence type="ECO:0000313" key="2">
    <source>
        <dbReference type="EMBL" id="KAK4328358.1"/>
    </source>
</evidence>
<dbReference type="Proteomes" id="UP001292094">
    <property type="component" value="Unassembled WGS sequence"/>
</dbReference>
<dbReference type="SUPFAM" id="SSF56219">
    <property type="entry name" value="DNase I-like"/>
    <property type="match status" value="1"/>
</dbReference>
<dbReference type="AlphaFoldDB" id="A0AAE1QKY0"/>
<dbReference type="Gene3D" id="3.60.10.10">
    <property type="entry name" value="Endonuclease/exonuclease/phosphatase"/>
    <property type="match status" value="1"/>
</dbReference>
<evidence type="ECO:0000313" key="3">
    <source>
        <dbReference type="Proteomes" id="UP001292094"/>
    </source>
</evidence>
<accession>A0AAE1QKY0</accession>
<sequence length="556" mass="62157">MATTAANAANTAANITNALGNAMAGNPHITTNTENGSVAPCLINAEPPAIVTTTGRDADFCKIITFNIAGLMPYKMKGKTKLLEEIAKSENAIIISLTESHLNDEIQDAEVNIPKYMTFRTDRMKHRKKGGVITYVAEHFARRVTVLHSESNSYTEAQVLHLHTINMILINLYRPPECPTNTFMDQLKKIGNILDSLHTPTPTVFFSGDLNFPRINWDAETVYGGTAEMRAQAGALLLLAGEHCLQQIVRAPTREKNLLDVVMTNDSDLIRDCQVLEKIVVKNMATFLEDTGLMNDSQHGFRKSRSCLTQLLVHYEKVLTSLENNKDVDVVYLDIAKAFDKVDHGILLHKLRRMGITDDTCVLREISDTSDAELLQEDLETLYQWADRNNMMFNDSKFEHMQYTVKGCSNSSPKYTANDGSQICIKQEVRDLGVTLSCDGNFTSHITKVINSVNIRFINLQRHGQLCDVNAIHPGATKRIKTLKGNAFSIKASQLFNALPRWLRDCNGQSLDSFKLKLNKFLGTLPDEPKLPQYHLRASSNSIVDQLAQRRADGIF</sequence>
<evidence type="ECO:0000259" key="1">
    <source>
        <dbReference type="Pfam" id="PF00078"/>
    </source>
</evidence>
<dbReference type="Pfam" id="PF00078">
    <property type="entry name" value="RVT_1"/>
    <property type="match status" value="1"/>
</dbReference>
<proteinExistence type="predicted"/>
<reference evidence="2" key="1">
    <citation type="submission" date="2023-11" db="EMBL/GenBank/DDBJ databases">
        <title>Genome assemblies of two species of porcelain crab, Petrolisthes cinctipes and Petrolisthes manimaculis (Anomura: Porcellanidae).</title>
        <authorList>
            <person name="Angst P."/>
        </authorList>
    </citation>
    <scope>NUCLEOTIDE SEQUENCE</scope>
    <source>
        <strain evidence="2">PB745_02</strain>
        <tissue evidence="2">Gill</tissue>
    </source>
</reference>
<dbReference type="PANTHER" id="PTHR33332">
    <property type="entry name" value="REVERSE TRANSCRIPTASE DOMAIN-CONTAINING PROTEIN"/>
    <property type="match status" value="1"/>
</dbReference>
<dbReference type="InterPro" id="IPR000477">
    <property type="entry name" value="RT_dom"/>
</dbReference>
<name>A0AAE1QKY0_9EUCA</name>
<comment type="caution">
    <text evidence="2">The sequence shown here is derived from an EMBL/GenBank/DDBJ whole genome shotgun (WGS) entry which is preliminary data.</text>
</comment>
<gene>
    <name evidence="2" type="ORF">Pmani_001233</name>
</gene>
<protein>
    <recommendedName>
        <fullName evidence="1">Reverse transcriptase domain-containing protein</fullName>
    </recommendedName>
</protein>
<organism evidence="2 3">
    <name type="scientific">Petrolisthes manimaculis</name>
    <dbReference type="NCBI Taxonomy" id="1843537"/>
    <lineage>
        <taxon>Eukaryota</taxon>
        <taxon>Metazoa</taxon>
        <taxon>Ecdysozoa</taxon>
        <taxon>Arthropoda</taxon>
        <taxon>Crustacea</taxon>
        <taxon>Multicrustacea</taxon>
        <taxon>Malacostraca</taxon>
        <taxon>Eumalacostraca</taxon>
        <taxon>Eucarida</taxon>
        <taxon>Decapoda</taxon>
        <taxon>Pleocyemata</taxon>
        <taxon>Anomura</taxon>
        <taxon>Galatheoidea</taxon>
        <taxon>Porcellanidae</taxon>
        <taxon>Petrolisthes</taxon>
    </lineage>
</organism>
<feature type="domain" description="Reverse transcriptase" evidence="1">
    <location>
        <begin position="272"/>
        <end position="358"/>
    </location>
</feature>
<keyword evidence="3" id="KW-1185">Reference proteome</keyword>
<dbReference type="EMBL" id="JAWZYT010000083">
    <property type="protein sequence ID" value="KAK4328358.1"/>
    <property type="molecule type" value="Genomic_DNA"/>
</dbReference>
<dbReference type="InterPro" id="IPR036691">
    <property type="entry name" value="Endo/exonu/phosph_ase_sf"/>
</dbReference>